<organism evidence="1">
    <name type="scientific">marine sediment metagenome</name>
    <dbReference type="NCBI Taxonomy" id="412755"/>
    <lineage>
        <taxon>unclassified sequences</taxon>
        <taxon>metagenomes</taxon>
        <taxon>ecological metagenomes</taxon>
    </lineage>
</organism>
<evidence type="ECO:0000313" key="1">
    <source>
        <dbReference type="EMBL" id="GAH84060.1"/>
    </source>
</evidence>
<dbReference type="EMBL" id="BARU01039703">
    <property type="protein sequence ID" value="GAH84060.1"/>
    <property type="molecule type" value="Genomic_DNA"/>
</dbReference>
<protein>
    <submittedName>
        <fullName evidence="1">Uncharacterized protein</fullName>
    </submittedName>
</protein>
<proteinExistence type="predicted"/>
<comment type="caution">
    <text evidence="1">The sequence shown here is derived from an EMBL/GenBank/DDBJ whole genome shotgun (WGS) entry which is preliminary data.</text>
</comment>
<accession>X1JRM2</accession>
<sequence length="32" mass="3133">PLVGYPGEVIFAQQPICAGPTIFKGAAGGLGC</sequence>
<reference evidence="1" key="1">
    <citation type="journal article" date="2014" name="Front. Microbiol.">
        <title>High frequency of phylogenetically diverse reductive dehalogenase-homologous genes in deep subseafloor sedimentary metagenomes.</title>
        <authorList>
            <person name="Kawai M."/>
            <person name="Futagami T."/>
            <person name="Toyoda A."/>
            <person name="Takaki Y."/>
            <person name="Nishi S."/>
            <person name="Hori S."/>
            <person name="Arai W."/>
            <person name="Tsubouchi T."/>
            <person name="Morono Y."/>
            <person name="Uchiyama I."/>
            <person name="Ito T."/>
            <person name="Fujiyama A."/>
            <person name="Inagaki F."/>
            <person name="Takami H."/>
        </authorList>
    </citation>
    <scope>NUCLEOTIDE SEQUENCE</scope>
    <source>
        <strain evidence="1">Expedition CK06-06</strain>
    </source>
</reference>
<feature type="non-terminal residue" evidence="1">
    <location>
        <position position="1"/>
    </location>
</feature>
<name>X1JRM2_9ZZZZ</name>
<gene>
    <name evidence="1" type="ORF">S03H2_61507</name>
</gene>
<dbReference type="AlphaFoldDB" id="X1JRM2"/>